<organism evidence="3 4">
    <name type="scientific">Schizophyllum amplum</name>
    <dbReference type="NCBI Taxonomy" id="97359"/>
    <lineage>
        <taxon>Eukaryota</taxon>
        <taxon>Fungi</taxon>
        <taxon>Dikarya</taxon>
        <taxon>Basidiomycota</taxon>
        <taxon>Agaricomycotina</taxon>
        <taxon>Agaricomycetes</taxon>
        <taxon>Agaricomycetidae</taxon>
        <taxon>Agaricales</taxon>
        <taxon>Schizophyllaceae</taxon>
        <taxon>Schizophyllum</taxon>
    </lineage>
</organism>
<feature type="region of interest" description="Disordered" evidence="2">
    <location>
        <begin position="696"/>
        <end position="873"/>
    </location>
</feature>
<feature type="compositionally biased region" description="Polar residues" evidence="2">
    <location>
        <begin position="848"/>
        <end position="866"/>
    </location>
</feature>
<accession>A0A550CXH5</accession>
<name>A0A550CXH5_9AGAR</name>
<proteinExistence type="predicted"/>
<feature type="compositionally biased region" description="Acidic residues" evidence="2">
    <location>
        <begin position="648"/>
        <end position="660"/>
    </location>
</feature>
<sequence>MAPRKPRSDWKSKGAAELDLFDIPFAAKEYLQNQVGQVLKERNIYAWNDWKHQDLQESTQKERESCKKQLIQDYPGLLTGPHGASLRKSAWQPVYVLSAAIEISSLDKTPYQDALRICTVVWNGKSSKDDDDALMGLTFFNNHLDRGAHFGTFVTDGASTSRRTIAVGEKGKGFILATQYFHEAIERHCSALSTKLKTGVSFRVGHQIGELVWKKNRVVYCDDQGNPEPPLLQVVMDDLQPWYAHSLAEHWVQTAHEAKKAAQDSDEEDYESDGHHYGMAGWNVSPAQLAAAQKALKVIYKRRFTQNLSSKKSGLSGEATGPSDEISHVRSDEVCITVLGLPIQPPEDVFSSIYGVVPPPREWKASDAVTFFVASRGKTLFYHRDQLVPHPPALNKLSINYHGPLDISSDRGTVHTNTRRFSAYREKVAEAANDAFGTDPDLAKEIAVDIIQDDNPHGGDTIGRVLAPTLTEGGTLSANADAYRDAFGAAWHEEYPGIPANVDIYPHRKGRRSERALIRELGMHPITVSDLAEDILTSSGAYTGVQSYATRLLLASPLIQSRVHGINQLRRGVMHIFEDLEEAQITVRDYQHSFPRAVWDADNKLFAFALPPPCSVHQDSKCVCFVGPYLSEATTSRRTKERKRTRDVDEEDDSSDVDMEADETAGVFQAFMHAFNVQSTDVDHDDQEQVIEAQTQAMQGENTNPPLDPPTGRQDWPRQTARRGGRPPLSGSVRPWGRRRIKSSPSVSSNHVSRNTSPDVTYGEVFGYAGGEDDSDDDLYAKSPTPEPEAGSSMIIQRGPAVDSEPNADGSHSKKDVVMKDATSAAASDVNASPSSQPSTSQAVTPSIQSDALQQPATAVVSSNPVQAPVPAGQPLAFTSTATAGSELGLDDHLAAIQRIVNQQKQTVENAERQAEEKYRQDLDKKNARVEDLQKEVEELRSQLRLIQDLAKPRETGNKRPRMD</sequence>
<evidence type="ECO:0000313" key="3">
    <source>
        <dbReference type="EMBL" id="TRM69497.1"/>
    </source>
</evidence>
<evidence type="ECO:0000313" key="4">
    <source>
        <dbReference type="Proteomes" id="UP000320762"/>
    </source>
</evidence>
<evidence type="ECO:0000256" key="2">
    <source>
        <dbReference type="SAM" id="MobiDB-lite"/>
    </source>
</evidence>
<comment type="caution">
    <text evidence="3">The sequence shown here is derived from an EMBL/GenBank/DDBJ whole genome shotgun (WGS) entry which is preliminary data.</text>
</comment>
<evidence type="ECO:0000256" key="1">
    <source>
        <dbReference type="SAM" id="Coils"/>
    </source>
</evidence>
<gene>
    <name evidence="3" type="ORF">BD626DRAFT_474293</name>
</gene>
<feature type="compositionally biased region" description="Polar residues" evidence="2">
    <location>
        <begin position="696"/>
        <end position="705"/>
    </location>
</feature>
<reference evidence="3 4" key="1">
    <citation type="journal article" date="2019" name="New Phytol.">
        <title>Comparative genomics reveals unique wood-decay strategies and fruiting body development in the Schizophyllaceae.</title>
        <authorList>
            <person name="Almasi E."/>
            <person name="Sahu N."/>
            <person name="Krizsan K."/>
            <person name="Balint B."/>
            <person name="Kovacs G.M."/>
            <person name="Kiss B."/>
            <person name="Cseklye J."/>
            <person name="Drula E."/>
            <person name="Henrissat B."/>
            <person name="Nagy I."/>
            <person name="Chovatia M."/>
            <person name="Adam C."/>
            <person name="LaButti K."/>
            <person name="Lipzen A."/>
            <person name="Riley R."/>
            <person name="Grigoriev I.V."/>
            <person name="Nagy L.G."/>
        </authorList>
    </citation>
    <scope>NUCLEOTIDE SEQUENCE [LARGE SCALE GENOMIC DNA]</scope>
    <source>
        <strain evidence="3 4">NL-1724</strain>
    </source>
</reference>
<feature type="compositionally biased region" description="Low complexity" evidence="2">
    <location>
        <begin position="832"/>
        <end position="847"/>
    </location>
</feature>
<dbReference type="Proteomes" id="UP000320762">
    <property type="component" value="Unassembled WGS sequence"/>
</dbReference>
<protein>
    <submittedName>
        <fullName evidence="3">Uncharacterized protein</fullName>
    </submittedName>
</protein>
<dbReference type="OrthoDB" id="2631524at2759"/>
<feature type="compositionally biased region" description="Low complexity" evidence="2">
    <location>
        <begin position="743"/>
        <end position="753"/>
    </location>
</feature>
<keyword evidence="4" id="KW-1185">Reference proteome</keyword>
<dbReference type="CDD" id="cd14686">
    <property type="entry name" value="bZIP"/>
    <property type="match status" value="1"/>
</dbReference>
<feature type="coiled-coil region" evidence="1">
    <location>
        <begin position="894"/>
        <end position="950"/>
    </location>
</feature>
<dbReference type="EMBL" id="VDMD01000001">
    <property type="protein sequence ID" value="TRM69497.1"/>
    <property type="molecule type" value="Genomic_DNA"/>
</dbReference>
<dbReference type="AlphaFoldDB" id="A0A550CXH5"/>
<feature type="region of interest" description="Disordered" evidence="2">
    <location>
        <begin position="635"/>
        <end position="660"/>
    </location>
</feature>
<keyword evidence="1" id="KW-0175">Coiled coil</keyword>